<feature type="region of interest" description="Disordered" evidence="1">
    <location>
        <begin position="205"/>
        <end position="236"/>
    </location>
</feature>
<reference evidence="3 4" key="1">
    <citation type="submission" date="2015-09" db="EMBL/GenBank/DDBJ databases">
        <title>Draft genome of the scarab beetle Oryctes borbonicus.</title>
        <authorList>
            <person name="Meyer J.M."/>
            <person name="Markov G.V."/>
            <person name="Baskaran P."/>
            <person name="Herrmann M."/>
            <person name="Sommer R.J."/>
            <person name="Roedelsperger C."/>
        </authorList>
    </citation>
    <scope>NUCLEOTIDE SEQUENCE [LARGE SCALE GENOMIC DNA]</scope>
    <source>
        <strain evidence="3">OB123</strain>
        <tissue evidence="3">Whole animal</tissue>
    </source>
</reference>
<proteinExistence type="predicted"/>
<keyword evidence="4" id="KW-1185">Reference proteome</keyword>
<dbReference type="PANTHER" id="PTHR20930:SF0">
    <property type="entry name" value="PROTEIN ILRUN"/>
    <property type="match status" value="1"/>
</dbReference>
<evidence type="ECO:0000256" key="1">
    <source>
        <dbReference type="SAM" id="MobiDB-lite"/>
    </source>
</evidence>
<dbReference type="GO" id="GO:0016236">
    <property type="term" value="P:macroautophagy"/>
    <property type="evidence" value="ECO:0007669"/>
    <property type="project" value="TreeGrafter"/>
</dbReference>
<dbReference type="Proteomes" id="UP000051574">
    <property type="component" value="Unassembled WGS sequence"/>
</dbReference>
<dbReference type="AlphaFoldDB" id="A0A0T6B6P4"/>
<dbReference type="InterPro" id="IPR009060">
    <property type="entry name" value="UBA-like_sf"/>
</dbReference>
<name>A0A0T6B6P4_9SCAR</name>
<comment type="caution">
    <text evidence="3">The sequence shown here is derived from an EMBL/GenBank/DDBJ whole genome shotgun (WGS) entry which is preliminary data.</text>
</comment>
<dbReference type="OrthoDB" id="661148at2759"/>
<feature type="domain" description="Nbr1 FW" evidence="2">
    <location>
        <begin position="94"/>
        <end position="186"/>
    </location>
</feature>
<dbReference type="CDD" id="cd14349">
    <property type="entry name" value="UBA_CF106"/>
    <property type="match status" value="1"/>
</dbReference>
<dbReference type="PANTHER" id="PTHR20930">
    <property type="entry name" value="OVARIAN CARCINOMA ANTIGEN CA125-RELATED"/>
    <property type="match status" value="1"/>
</dbReference>
<dbReference type="Gene3D" id="2.60.40.10">
    <property type="entry name" value="Immunoglobulins"/>
    <property type="match status" value="1"/>
</dbReference>
<dbReference type="InterPro" id="IPR013783">
    <property type="entry name" value="Ig-like_fold"/>
</dbReference>
<protein>
    <recommendedName>
        <fullName evidence="2">Nbr1 FW domain-containing protein</fullName>
    </recommendedName>
</protein>
<feature type="compositionally biased region" description="Polar residues" evidence="1">
    <location>
        <begin position="205"/>
        <end position="216"/>
    </location>
</feature>
<sequence length="236" mass="25936">MDVDNGPTDGSGGGIDIEQSLLQQFSCMGTTDRDELIQQLQKVLGSHLNYSTAAFFLDMNNWNLQGAICSYFDVENSQKLPSMALASDPKACESESIEPNVPFQKTWNIYNNGTETWPIGCYLQCADGDRMGDTRKMVPSLHPGESTFFTVDLVSPSTPGVYQSKWRLCTPAGTYFGDPVWTIVTVVEEGTMALTEQLHNLSELGSQPSSTVQVNPFTPHRLSTDDDPPDTDSNMC</sequence>
<dbReference type="SUPFAM" id="SSF46934">
    <property type="entry name" value="UBA-like"/>
    <property type="match status" value="1"/>
</dbReference>
<evidence type="ECO:0000313" key="3">
    <source>
        <dbReference type="EMBL" id="KRT83028.1"/>
    </source>
</evidence>
<dbReference type="Pfam" id="PF14555">
    <property type="entry name" value="UBA_4"/>
    <property type="match status" value="1"/>
</dbReference>
<dbReference type="Pfam" id="PF16158">
    <property type="entry name" value="N_BRCA1_IG"/>
    <property type="match status" value="1"/>
</dbReference>
<organism evidence="3 4">
    <name type="scientific">Oryctes borbonicus</name>
    <dbReference type="NCBI Taxonomy" id="1629725"/>
    <lineage>
        <taxon>Eukaryota</taxon>
        <taxon>Metazoa</taxon>
        <taxon>Ecdysozoa</taxon>
        <taxon>Arthropoda</taxon>
        <taxon>Hexapoda</taxon>
        <taxon>Insecta</taxon>
        <taxon>Pterygota</taxon>
        <taxon>Neoptera</taxon>
        <taxon>Endopterygota</taxon>
        <taxon>Coleoptera</taxon>
        <taxon>Polyphaga</taxon>
        <taxon>Scarabaeiformia</taxon>
        <taxon>Scarabaeidae</taxon>
        <taxon>Dynastinae</taxon>
        <taxon>Oryctes</taxon>
    </lineage>
</organism>
<dbReference type="Gene3D" id="1.10.8.10">
    <property type="entry name" value="DNA helicase RuvA subunit, C-terminal domain"/>
    <property type="match status" value="1"/>
</dbReference>
<dbReference type="EMBL" id="LJIG01009464">
    <property type="protein sequence ID" value="KRT83028.1"/>
    <property type="molecule type" value="Genomic_DNA"/>
</dbReference>
<dbReference type="InterPro" id="IPR039517">
    <property type="entry name" value="C6orf106_UBA-like"/>
</dbReference>
<gene>
    <name evidence="3" type="ORF">AMK59_3315</name>
</gene>
<dbReference type="GO" id="GO:0000407">
    <property type="term" value="C:phagophore assembly site"/>
    <property type="evidence" value="ECO:0007669"/>
    <property type="project" value="TreeGrafter"/>
</dbReference>
<dbReference type="CDD" id="cd14947">
    <property type="entry name" value="NBR1_like"/>
    <property type="match status" value="1"/>
</dbReference>
<evidence type="ECO:0000259" key="2">
    <source>
        <dbReference type="Pfam" id="PF16158"/>
    </source>
</evidence>
<evidence type="ECO:0000313" key="4">
    <source>
        <dbReference type="Proteomes" id="UP000051574"/>
    </source>
</evidence>
<dbReference type="GO" id="GO:0043130">
    <property type="term" value="F:ubiquitin binding"/>
    <property type="evidence" value="ECO:0007669"/>
    <property type="project" value="TreeGrafter"/>
</dbReference>
<accession>A0A0T6B6P4</accession>
<dbReference type="InterPro" id="IPR032350">
    <property type="entry name" value="Nbr1_FW"/>
</dbReference>